<evidence type="ECO:0000313" key="2">
    <source>
        <dbReference type="EMBL" id="RZF62474.1"/>
    </source>
</evidence>
<dbReference type="GO" id="GO:0140359">
    <property type="term" value="F:ABC-type transporter activity"/>
    <property type="evidence" value="ECO:0007669"/>
    <property type="project" value="InterPro"/>
</dbReference>
<keyword evidence="3" id="KW-1185">Reference proteome</keyword>
<dbReference type="EMBL" id="SGIT01000001">
    <property type="protein sequence ID" value="RZF62474.1"/>
    <property type="molecule type" value="Genomic_DNA"/>
</dbReference>
<evidence type="ECO:0000313" key="3">
    <source>
        <dbReference type="Proteomes" id="UP000292855"/>
    </source>
</evidence>
<feature type="transmembrane region" description="Helical" evidence="1">
    <location>
        <begin position="113"/>
        <end position="140"/>
    </location>
</feature>
<protein>
    <submittedName>
        <fullName evidence="2">ABC transporter permease</fullName>
    </submittedName>
</protein>
<organism evidence="2 3">
    <name type="scientific">Sphingobacterium corticibacterium</name>
    <dbReference type="NCBI Taxonomy" id="2484746"/>
    <lineage>
        <taxon>Bacteria</taxon>
        <taxon>Pseudomonadati</taxon>
        <taxon>Bacteroidota</taxon>
        <taxon>Sphingobacteriia</taxon>
        <taxon>Sphingobacteriales</taxon>
        <taxon>Sphingobacteriaceae</taxon>
        <taxon>Sphingobacterium</taxon>
    </lineage>
</organism>
<dbReference type="GO" id="GO:0005886">
    <property type="term" value="C:plasma membrane"/>
    <property type="evidence" value="ECO:0007669"/>
    <property type="project" value="UniProtKB-SubCell"/>
</dbReference>
<feature type="transmembrane region" description="Helical" evidence="1">
    <location>
        <begin position="152"/>
        <end position="177"/>
    </location>
</feature>
<dbReference type="AlphaFoldDB" id="A0A4Q6XYF0"/>
<keyword evidence="1" id="KW-0472">Membrane</keyword>
<comment type="caution">
    <text evidence="2">The sequence shown here is derived from an EMBL/GenBank/DDBJ whole genome shotgun (WGS) entry which is preliminary data.</text>
</comment>
<name>A0A4Q6XYF0_9SPHI</name>
<dbReference type="Proteomes" id="UP000292855">
    <property type="component" value="Unassembled WGS sequence"/>
</dbReference>
<reference evidence="2 3" key="1">
    <citation type="submission" date="2019-02" db="EMBL/GenBank/DDBJ databases">
        <authorList>
            <person name="Li Y."/>
        </authorList>
    </citation>
    <scope>NUCLEOTIDE SEQUENCE [LARGE SCALE GENOMIC DNA]</scope>
    <source>
        <strain evidence="2 3">30C10-4-7</strain>
    </source>
</reference>
<feature type="transmembrane region" description="Helical" evidence="1">
    <location>
        <begin position="197"/>
        <end position="215"/>
    </location>
</feature>
<sequence length="256" mass="28942">MNNKIIKYVISDLLRNRTILFYTLVLLTLSLSIFLMEDNTDKGIASMLNLVLFVVPLVCIVFSSIYLYNSAEFIALLVSQPLKRQSIWLSIFMGLATAMTLAFFIGVGIPTFIFAYSLSGITLVIGGLLLSLIFVSIATWTAVRIRDKSKGIGLAIILWLYFALIFDAMLLFLLFQFADYPIEKMMIAVSMLNPIDISRILILLEIDLSAMMGYTGAIFRDFFGTHIGMLITVLVMLMWTALPLWFATRHFKKKDL</sequence>
<feature type="transmembrane region" description="Helical" evidence="1">
    <location>
        <begin position="227"/>
        <end position="246"/>
    </location>
</feature>
<dbReference type="RefSeq" id="WP_130140700.1">
    <property type="nucleotide sequence ID" value="NZ_SGIT01000001.1"/>
</dbReference>
<accession>A0A4Q6XYF0</accession>
<feature type="transmembrane region" description="Helical" evidence="1">
    <location>
        <begin position="87"/>
        <end position="107"/>
    </location>
</feature>
<feature type="transmembrane region" description="Helical" evidence="1">
    <location>
        <begin position="20"/>
        <end position="36"/>
    </location>
</feature>
<proteinExistence type="predicted"/>
<evidence type="ECO:0000256" key="1">
    <source>
        <dbReference type="SAM" id="Phobius"/>
    </source>
</evidence>
<gene>
    <name evidence="2" type="ORF">EWE74_06650</name>
</gene>
<keyword evidence="1" id="KW-1133">Transmembrane helix</keyword>
<dbReference type="Pfam" id="PF12679">
    <property type="entry name" value="ABC2_membrane_2"/>
    <property type="match status" value="1"/>
</dbReference>
<dbReference type="OrthoDB" id="1068411at2"/>
<keyword evidence="1" id="KW-0812">Transmembrane</keyword>
<feature type="transmembrane region" description="Helical" evidence="1">
    <location>
        <begin position="48"/>
        <end position="67"/>
    </location>
</feature>